<feature type="compositionally biased region" description="Gly residues" evidence="1">
    <location>
        <begin position="103"/>
        <end position="112"/>
    </location>
</feature>
<reference evidence="3" key="1">
    <citation type="journal article" date="2019" name="Int. J. Syst. Evol. Microbiol.">
        <title>The Global Catalogue of Microorganisms (GCM) 10K type strain sequencing project: providing services to taxonomists for standard genome sequencing and annotation.</title>
        <authorList>
            <consortium name="The Broad Institute Genomics Platform"/>
            <consortium name="The Broad Institute Genome Sequencing Center for Infectious Disease"/>
            <person name="Wu L."/>
            <person name="Ma J."/>
        </authorList>
    </citation>
    <scope>NUCLEOTIDE SEQUENCE [LARGE SCALE GENOMIC DNA]</scope>
    <source>
        <strain evidence="3">DT43</strain>
    </source>
</reference>
<dbReference type="EMBL" id="JBHSFG010000089">
    <property type="protein sequence ID" value="MFC4471482.1"/>
    <property type="molecule type" value="Genomic_DNA"/>
</dbReference>
<feature type="region of interest" description="Disordered" evidence="1">
    <location>
        <begin position="90"/>
        <end position="112"/>
    </location>
</feature>
<evidence type="ECO:0000313" key="3">
    <source>
        <dbReference type="Proteomes" id="UP001596012"/>
    </source>
</evidence>
<gene>
    <name evidence="2" type="ORF">ACFPH6_44540</name>
</gene>
<comment type="caution">
    <text evidence="2">The sequence shown here is derived from an EMBL/GenBank/DDBJ whole genome shotgun (WGS) entry which is preliminary data.</text>
</comment>
<protein>
    <submittedName>
        <fullName evidence="2">Uncharacterized protein</fullName>
    </submittedName>
</protein>
<keyword evidence="3" id="KW-1185">Reference proteome</keyword>
<name>A0ABV8Z3U3_9ACTN</name>
<sequence>MRHDLDFDQPGTPTVGPWWVHITGCTPQPPAPVTLTKDAVTLYDTNTMWGRMSHRYAEGDLAAARDLGDTLQEYDTSDRRGNPLRVVLHIPDPDGMDSQSPNDGGGVYVFAR</sequence>
<evidence type="ECO:0000313" key="2">
    <source>
        <dbReference type="EMBL" id="MFC4471482.1"/>
    </source>
</evidence>
<dbReference type="RefSeq" id="WP_386353769.1">
    <property type="nucleotide sequence ID" value="NZ_JBHSFG010000089.1"/>
</dbReference>
<organism evidence="2 3">
    <name type="scientific">Streptomyces xiangluensis</name>
    <dbReference type="NCBI Taxonomy" id="2665720"/>
    <lineage>
        <taxon>Bacteria</taxon>
        <taxon>Bacillati</taxon>
        <taxon>Actinomycetota</taxon>
        <taxon>Actinomycetes</taxon>
        <taxon>Kitasatosporales</taxon>
        <taxon>Streptomycetaceae</taxon>
        <taxon>Streptomyces</taxon>
    </lineage>
</organism>
<proteinExistence type="predicted"/>
<accession>A0ABV8Z3U3</accession>
<dbReference type="Proteomes" id="UP001596012">
    <property type="component" value="Unassembled WGS sequence"/>
</dbReference>
<evidence type="ECO:0000256" key="1">
    <source>
        <dbReference type="SAM" id="MobiDB-lite"/>
    </source>
</evidence>